<dbReference type="AlphaFoldDB" id="A0A1L0B6K3"/>
<evidence type="ECO:0000313" key="4">
    <source>
        <dbReference type="Proteomes" id="UP000182334"/>
    </source>
</evidence>
<feature type="region of interest" description="Disordered" evidence="1">
    <location>
        <begin position="322"/>
        <end position="408"/>
    </location>
</feature>
<protein>
    <submittedName>
        <fullName evidence="3">CIC11C00000005805</fullName>
    </submittedName>
</protein>
<keyword evidence="4" id="KW-1185">Reference proteome</keyword>
<feature type="transmembrane region" description="Helical" evidence="2">
    <location>
        <begin position="210"/>
        <end position="227"/>
    </location>
</feature>
<dbReference type="OrthoDB" id="4022827at2759"/>
<evidence type="ECO:0000256" key="1">
    <source>
        <dbReference type="SAM" id="MobiDB-lite"/>
    </source>
</evidence>
<feature type="transmembrane region" description="Helical" evidence="2">
    <location>
        <begin position="176"/>
        <end position="198"/>
    </location>
</feature>
<keyword evidence="2" id="KW-0472">Membrane</keyword>
<keyword evidence="2" id="KW-1133">Transmembrane helix</keyword>
<name>A0A1L0B6K3_9ASCO</name>
<gene>
    <name evidence="3" type="ORF">SAMEA4029010_CIC11G00000005805</name>
</gene>
<evidence type="ECO:0000313" key="3">
    <source>
        <dbReference type="EMBL" id="SGZ46606.1"/>
    </source>
</evidence>
<evidence type="ECO:0000256" key="2">
    <source>
        <dbReference type="SAM" id="Phobius"/>
    </source>
</evidence>
<feature type="compositionally biased region" description="Basic and acidic residues" evidence="1">
    <location>
        <begin position="365"/>
        <end position="383"/>
    </location>
</feature>
<keyword evidence="2" id="KW-0812">Transmembrane</keyword>
<dbReference type="EMBL" id="LT635756">
    <property type="protein sequence ID" value="SGZ46606.1"/>
    <property type="molecule type" value="Genomic_DNA"/>
</dbReference>
<sequence>MTVKTKRLARYVRGPDGIYRRKSEEPVVVSDEHHLVDELINELIDCGQIEPEPVHVLPNLATYQHDLEPKIPATIPEIPTAPITVNSAKSATYTPAANTSHTYTSKLAPRSPILMALNPMRRGRSVSFDSGRSIDLTRHSSIADLLVPMSHTQGSLFNQYYNWLLALPLEHYSQRLFPFFLGMAFMYVLHSMESTLWYCGGVVAQAAKIIAFYGPIVLGVLWFAGVVKKDTFTEWPAAKYRFFTTRGPNEDVPVVPMVSTSPRMEALERVLVSPIQIIPGGQESPRAQVSPIAQAAQVSPTAKVATMRMSPKVSPIAIRSEELPTRERKVQPRAYSEEPMGSPIIHPRECEVAPFPPFHHSPPGVKERPRVQRVGTDTREQSRKSRQVHTYLSEERRHSSASLPGREVYRDAYRDAYRDRSRDDPYRDRLRDDRYRDSIRVRDDPYKDVRDLYRDQRDYRDYRDNRDLKGAKYRDPRVPKFYKPLPPVIKMPNKEINHEADLPLVHEVKLKNLDQEPQYDLDRLGTVLSKKSVLGTRANYLRFLSNVEN</sequence>
<organism evidence="3 4">
    <name type="scientific">Sungouiella intermedia</name>
    <dbReference type="NCBI Taxonomy" id="45354"/>
    <lineage>
        <taxon>Eukaryota</taxon>
        <taxon>Fungi</taxon>
        <taxon>Dikarya</taxon>
        <taxon>Ascomycota</taxon>
        <taxon>Saccharomycotina</taxon>
        <taxon>Pichiomycetes</taxon>
        <taxon>Metschnikowiaceae</taxon>
        <taxon>Sungouiella</taxon>
    </lineage>
</organism>
<reference evidence="3 4" key="1">
    <citation type="submission" date="2016-10" db="EMBL/GenBank/DDBJ databases">
        <authorList>
            <person name="de Groot N.N."/>
        </authorList>
    </citation>
    <scope>NUCLEOTIDE SEQUENCE [LARGE SCALE GENOMIC DNA]</scope>
    <source>
        <strain evidence="3 4">CBS 141442</strain>
    </source>
</reference>
<dbReference type="Proteomes" id="UP000182334">
    <property type="component" value="Chromosome I"/>
</dbReference>
<accession>A0A1L0B6K3</accession>
<proteinExistence type="predicted"/>